<evidence type="ECO:0000313" key="3">
    <source>
        <dbReference type="EMBL" id="VFQ74556.1"/>
    </source>
</evidence>
<name>A0A484LEC5_9ASTE</name>
<dbReference type="InterPro" id="IPR007700">
    <property type="entry name" value="DUF668"/>
</dbReference>
<protein>
    <recommendedName>
        <fullName evidence="5">DUF668 domain-containing protein</fullName>
    </recommendedName>
</protein>
<dbReference type="Proteomes" id="UP000595140">
    <property type="component" value="Unassembled WGS sequence"/>
</dbReference>
<reference evidence="3 4" key="1">
    <citation type="submission" date="2018-04" db="EMBL/GenBank/DDBJ databases">
        <authorList>
            <person name="Vogel A."/>
        </authorList>
    </citation>
    <scope>NUCLEOTIDE SEQUENCE [LARGE SCALE GENOMIC DNA]</scope>
</reference>
<dbReference type="OrthoDB" id="2018987at2759"/>
<dbReference type="PANTHER" id="PTHR31371">
    <property type="entry name" value="BNAC09G50660D PROTEIN"/>
    <property type="match status" value="1"/>
</dbReference>
<organism evidence="3 4">
    <name type="scientific">Cuscuta campestris</name>
    <dbReference type="NCBI Taxonomy" id="132261"/>
    <lineage>
        <taxon>Eukaryota</taxon>
        <taxon>Viridiplantae</taxon>
        <taxon>Streptophyta</taxon>
        <taxon>Embryophyta</taxon>
        <taxon>Tracheophyta</taxon>
        <taxon>Spermatophyta</taxon>
        <taxon>Magnoliopsida</taxon>
        <taxon>eudicotyledons</taxon>
        <taxon>Gunneridae</taxon>
        <taxon>Pentapetalae</taxon>
        <taxon>asterids</taxon>
        <taxon>lamiids</taxon>
        <taxon>Solanales</taxon>
        <taxon>Convolvulaceae</taxon>
        <taxon>Cuscuteae</taxon>
        <taxon>Cuscuta</taxon>
        <taxon>Cuscuta subgen. Grammica</taxon>
        <taxon>Cuscuta sect. Cleistogrammica</taxon>
    </lineage>
</organism>
<dbReference type="AlphaFoldDB" id="A0A484LEC5"/>
<proteinExistence type="predicted"/>
<dbReference type="Pfam" id="PF05003">
    <property type="entry name" value="DUF668"/>
    <property type="match status" value="1"/>
</dbReference>
<evidence type="ECO:0000259" key="2">
    <source>
        <dbReference type="Pfam" id="PF11961"/>
    </source>
</evidence>
<gene>
    <name evidence="3" type="ORF">CCAM_LOCUS16332</name>
</gene>
<dbReference type="GO" id="GO:0045927">
    <property type="term" value="P:positive regulation of growth"/>
    <property type="evidence" value="ECO:0007669"/>
    <property type="project" value="InterPro"/>
</dbReference>
<feature type="domain" description="DUF668" evidence="1">
    <location>
        <begin position="396"/>
        <end position="487"/>
    </location>
</feature>
<accession>A0A484LEC5</accession>
<sequence length="564" mass="64414">MVSESSWFRALWKTKKKHDSEPEKLRVGVLAFEVTSLMCKLVHLWKSLSDDQVSRLRDEIANSLGIKKLVSEDDVYISKLICSEISENLRNMASTVTRLSKKCRDPLLRSFELAFDELLKLSSDPYGWQLSWKKMGRKVKKMERFVAINANLYREMETLSDLERTVRRMKVGCGNSVDPPTDTVVLLLEYERKVTRKKDEVKYLREVSLWNRSYDYTIFLLARSVFTIFSRVRDVFGMNDNQEVKNLKLVESDYIFRSQSVAFSHSSVHPTEYKLSRFSSEPFESHLLAKSGPVLKATKTSTFFSGPLQNPNTVSDAASSKTLNFYSGPMEMSSEKPHSITRPNKLQKWWHLRGKLQISKATEKHPTPVGPLLACGASSPYLSSSRRLLIEAPPDTLGAAALAHHYANIIIVIEKFVASPHLIAPDAREDLYNMLPASIRAALRAKLKPYAKTLNLVGHDMSLAEEWNEAMLGILGWLAPLAHHMLRWQSERSFEHHRSFVSRTSNVFLVQTLYYANQEKTEATIAELLVGLNYLWGYSREITAKAIEKHAGERPFEEDDDSDE</sequence>
<evidence type="ECO:0000259" key="1">
    <source>
        <dbReference type="Pfam" id="PF05003"/>
    </source>
</evidence>
<dbReference type="InterPro" id="IPR021864">
    <property type="entry name" value="DUF3475"/>
</dbReference>
<feature type="domain" description="DUF3475" evidence="2">
    <location>
        <begin position="29"/>
        <end position="85"/>
    </location>
</feature>
<dbReference type="Pfam" id="PF11961">
    <property type="entry name" value="DUF3475"/>
    <property type="match status" value="1"/>
</dbReference>
<evidence type="ECO:0008006" key="5">
    <source>
        <dbReference type="Google" id="ProtNLM"/>
    </source>
</evidence>
<evidence type="ECO:0000313" key="4">
    <source>
        <dbReference type="Proteomes" id="UP000595140"/>
    </source>
</evidence>
<keyword evidence="4" id="KW-1185">Reference proteome</keyword>
<dbReference type="EMBL" id="OOIL02001339">
    <property type="protein sequence ID" value="VFQ74556.1"/>
    <property type="molecule type" value="Genomic_DNA"/>
</dbReference>
<dbReference type="PANTHER" id="PTHR31371:SF20">
    <property type="entry name" value="OS12G0146500 PROTEIN"/>
    <property type="match status" value="1"/>
</dbReference>